<name>A0A7W8J8D6_9BACT</name>
<evidence type="ECO:0000313" key="2">
    <source>
        <dbReference type="Proteomes" id="UP000569092"/>
    </source>
</evidence>
<protein>
    <recommendedName>
        <fullName evidence="3">DUF4279 domain-containing protein</fullName>
    </recommendedName>
</protein>
<gene>
    <name evidence="1" type="ORF">HDF10_002449</name>
</gene>
<evidence type="ECO:0000313" key="1">
    <source>
        <dbReference type="EMBL" id="MBB5344470.1"/>
    </source>
</evidence>
<accession>A0A7W8J8D6</accession>
<dbReference type="Pfam" id="PF14106">
    <property type="entry name" value="DUF4279"/>
    <property type="match status" value="1"/>
</dbReference>
<comment type="caution">
    <text evidence="1">The sequence shown here is derived from an EMBL/GenBank/DDBJ whole genome shotgun (WGS) entry which is preliminary data.</text>
</comment>
<reference evidence="1 2" key="1">
    <citation type="submission" date="2020-08" db="EMBL/GenBank/DDBJ databases">
        <title>Genomic Encyclopedia of Type Strains, Phase IV (KMG-V): Genome sequencing to study the core and pangenomes of soil and plant-associated prokaryotes.</title>
        <authorList>
            <person name="Whitman W."/>
        </authorList>
    </citation>
    <scope>NUCLEOTIDE SEQUENCE [LARGE SCALE GENOMIC DNA]</scope>
    <source>
        <strain evidence="1 2">M8US30</strain>
    </source>
</reference>
<dbReference type="AlphaFoldDB" id="A0A7W8J8D6"/>
<dbReference type="InterPro" id="IPR025459">
    <property type="entry name" value="DUF4279"/>
</dbReference>
<dbReference type="Proteomes" id="UP000569092">
    <property type="component" value="Unassembled WGS sequence"/>
</dbReference>
<proteinExistence type="predicted"/>
<evidence type="ECO:0008006" key="3">
    <source>
        <dbReference type="Google" id="ProtNLM"/>
    </source>
</evidence>
<sequence length="113" mass="12948">MPNSLGRTRLGKLNAWFLSSEEYVSSRDARHHLDWLLDRLRRKAEALRDLQEKPCVKMYVSCPWWSQHGGGGPSLWPEQMRGLAELNLECSFSFADYSNETGESDKGSEDKAK</sequence>
<organism evidence="1 2">
    <name type="scientific">Tunturiibacter lichenicola</name>
    <dbReference type="NCBI Taxonomy" id="2051959"/>
    <lineage>
        <taxon>Bacteria</taxon>
        <taxon>Pseudomonadati</taxon>
        <taxon>Acidobacteriota</taxon>
        <taxon>Terriglobia</taxon>
        <taxon>Terriglobales</taxon>
        <taxon>Acidobacteriaceae</taxon>
        <taxon>Tunturiibacter</taxon>
    </lineage>
</organism>
<dbReference type="EMBL" id="JACHDZ010000003">
    <property type="protein sequence ID" value="MBB5344470.1"/>
    <property type="molecule type" value="Genomic_DNA"/>
</dbReference>